<dbReference type="Gene3D" id="3.20.20.70">
    <property type="entry name" value="Aldolase class I"/>
    <property type="match status" value="1"/>
</dbReference>
<dbReference type="PANTHER" id="PTHR43787">
    <property type="entry name" value="FEMO COFACTOR BIOSYNTHESIS PROTEIN NIFB-RELATED"/>
    <property type="match status" value="1"/>
</dbReference>
<evidence type="ECO:0000256" key="1">
    <source>
        <dbReference type="ARBA" id="ARBA00001966"/>
    </source>
</evidence>
<keyword evidence="3" id="KW-0949">S-adenosyl-L-methionine</keyword>
<dbReference type="PANTHER" id="PTHR43787:SF11">
    <property type="entry name" value="UPF0026 PROTEIN SLR1464"/>
    <property type="match status" value="1"/>
</dbReference>
<dbReference type="GO" id="GO:0046872">
    <property type="term" value="F:metal ion binding"/>
    <property type="evidence" value="ECO:0007669"/>
    <property type="project" value="UniProtKB-KW"/>
</dbReference>
<dbReference type="AlphaFoldDB" id="A0A7C3WIK5"/>
<sequence length="317" mass="35113">MSFLFGPVNSRRLGLSLGVDIIPYKTCTFDCIYCELGRTTDLTLERRPFQVEAIIREIREYFQNPPTIPDYVTLAGSGEPTLNTGIGEILKAVKETTPRPAAVLTNGSLLYRPEVRQALALADVVLPSLDAAREETFHRLNRPAPGLNLPMILTGLKTFRQEYAGRIWLEIMLLKGINDQEDDLAALKREIEGIAPDRIQLNTAVRPVAESWAQPLSRSEMEAVAAYLGAGAEIIAAFDRPKCTDTVVTDITLVNMLSRRPMTAQDLASALGLPLPQVEKHLHRLLAAGLISRDLYQNKGFYRSEPQARVNQGHKGP</sequence>
<dbReference type="GO" id="GO:0006355">
    <property type="term" value="P:regulation of DNA-templated transcription"/>
    <property type="evidence" value="ECO:0007669"/>
    <property type="project" value="UniProtKB-ARBA"/>
</dbReference>
<dbReference type="EMBL" id="DTHB01000053">
    <property type="protein sequence ID" value="HGB15290.1"/>
    <property type="molecule type" value="Genomic_DNA"/>
</dbReference>
<dbReference type="Pfam" id="PF04055">
    <property type="entry name" value="Radical_SAM"/>
    <property type="match status" value="1"/>
</dbReference>
<dbReference type="SUPFAM" id="SSF102114">
    <property type="entry name" value="Radical SAM enzymes"/>
    <property type="match status" value="1"/>
</dbReference>
<dbReference type="CDD" id="cd00090">
    <property type="entry name" value="HTH_ARSR"/>
    <property type="match status" value="1"/>
</dbReference>
<evidence type="ECO:0000256" key="5">
    <source>
        <dbReference type="ARBA" id="ARBA00023004"/>
    </source>
</evidence>
<gene>
    <name evidence="8" type="ORF">ENV62_08660</name>
</gene>
<dbReference type="Gene3D" id="1.10.10.10">
    <property type="entry name" value="Winged helix-like DNA-binding domain superfamily/Winged helix DNA-binding domain"/>
    <property type="match status" value="1"/>
</dbReference>
<evidence type="ECO:0000313" key="8">
    <source>
        <dbReference type="EMBL" id="HGB15290.1"/>
    </source>
</evidence>
<keyword evidence="6" id="KW-0411">Iron-sulfur</keyword>
<keyword evidence="5" id="KW-0408">Iron</keyword>
<dbReference type="SFLD" id="SFLDS00029">
    <property type="entry name" value="Radical_SAM"/>
    <property type="match status" value="1"/>
</dbReference>
<evidence type="ECO:0000256" key="2">
    <source>
        <dbReference type="ARBA" id="ARBA00022485"/>
    </source>
</evidence>
<dbReference type="GO" id="GO:0003824">
    <property type="term" value="F:catalytic activity"/>
    <property type="evidence" value="ECO:0007669"/>
    <property type="project" value="InterPro"/>
</dbReference>
<dbReference type="InterPro" id="IPR006638">
    <property type="entry name" value="Elp3/MiaA/NifB-like_rSAM"/>
</dbReference>
<reference evidence="8" key="1">
    <citation type="journal article" date="2020" name="mSystems">
        <title>Genome- and Community-Level Interaction Insights into Carbon Utilization and Element Cycling Functions of Hydrothermarchaeota in Hydrothermal Sediment.</title>
        <authorList>
            <person name="Zhou Z."/>
            <person name="Liu Y."/>
            <person name="Xu W."/>
            <person name="Pan J."/>
            <person name="Luo Z.H."/>
            <person name="Li M."/>
        </authorList>
    </citation>
    <scope>NUCLEOTIDE SEQUENCE [LARGE SCALE GENOMIC DNA]</scope>
    <source>
        <strain evidence="8">SpSt-776</strain>
    </source>
</reference>
<dbReference type="InterPro" id="IPR058240">
    <property type="entry name" value="rSAM_sf"/>
</dbReference>
<dbReference type="Pfam" id="PF12840">
    <property type="entry name" value="HTH_20"/>
    <property type="match status" value="1"/>
</dbReference>
<dbReference type="SFLD" id="SFLDG01083">
    <property type="entry name" value="Uncharacterised_Radical_SAM_Su"/>
    <property type="match status" value="1"/>
</dbReference>
<dbReference type="InterPro" id="IPR011991">
    <property type="entry name" value="ArsR-like_HTH"/>
</dbReference>
<dbReference type="GO" id="GO:0051539">
    <property type="term" value="F:4 iron, 4 sulfur cluster binding"/>
    <property type="evidence" value="ECO:0007669"/>
    <property type="project" value="UniProtKB-KW"/>
</dbReference>
<organism evidence="8">
    <name type="scientific">Desulfobacca acetoxidans</name>
    <dbReference type="NCBI Taxonomy" id="60893"/>
    <lineage>
        <taxon>Bacteria</taxon>
        <taxon>Pseudomonadati</taxon>
        <taxon>Thermodesulfobacteriota</taxon>
        <taxon>Desulfobaccia</taxon>
        <taxon>Desulfobaccales</taxon>
        <taxon>Desulfobaccaceae</taxon>
        <taxon>Desulfobacca</taxon>
    </lineage>
</organism>
<accession>A0A7C3WIK5</accession>
<dbReference type="PROSITE" id="PS51918">
    <property type="entry name" value="RADICAL_SAM"/>
    <property type="match status" value="1"/>
</dbReference>
<dbReference type="InterPro" id="IPR036388">
    <property type="entry name" value="WH-like_DNA-bd_sf"/>
</dbReference>
<evidence type="ECO:0000259" key="7">
    <source>
        <dbReference type="PROSITE" id="PS51918"/>
    </source>
</evidence>
<dbReference type="SMART" id="SM00729">
    <property type="entry name" value="Elp3"/>
    <property type="match status" value="1"/>
</dbReference>
<dbReference type="CDD" id="cd01335">
    <property type="entry name" value="Radical_SAM"/>
    <property type="match status" value="1"/>
</dbReference>
<keyword evidence="4" id="KW-0479">Metal-binding</keyword>
<evidence type="ECO:0000256" key="6">
    <source>
        <dbReference type="ARBA" id="ARBA00023014"/>
    </source>
</evidence>
<feature type="domain" description="Radical SAM core" evidence="7">
    <location>
        <begin position="7"/>
        <end position="242"/>
    </location>
</feature>
<dbReference type="InterPro" id="IPR013785">
    <property type="entry name" value="Aldolase_TIM"/>
</dbReference>
<dbReference type="InterPro" id="IPR040084">
    <property type="entry name" value="GTPase_Obg"/>
</dbReference>
<evidence type="ECO:0000256" key="4">
    <source>
        <dbReference type="ARBA" id="ARBA00022723"/>
    </source>
</evidence>
<name>A0A7C3WIK5_9BACT</name>
<evidence type="ECO:0000256" key="3">
    <source>
        <dbReference type="ARBA" id="ARBA00022691"/>
    </source>
</evidence>
<comment type="caution">
    <text evidence="8">The sequence shown here is derived from an EMBL/GenBank/DDBJ whole genome shotgun (WGS) entry which is preliminary data.</text>
</comment>
<protein>
    <submittedName>
        <fullName evidence="8">Radical SAM protein</fullName>
    </submittedName>
</protein>
<dbReference type="InterPro" id="IPR036390">
    <property type="entry name" value="WH_DNA-bd_sf"/>
</dbReference>
<proteinExistence type="predicted"/>
<comment type="cofactor">
    <cofactor evidence="1">
        <name>[4Fe-4S] cluster</name>
        <dbReference type="ChEBI" id="CHEBI:49883"/>
    </cofactor>
</comment>
<keyword evidence="2" id="KW-0004">4Fe-4S</keyword>
<dbReference type="InterPro" id="IPR007197">
    <property type="entry name" value="rSAM"/>
</dbReference>
<dbReference type="SUPFAM" id="SSF46785">
    <property type="entry name" value="Winged helix' DNA-binding domain"/>
    <property type="match status" value="1"/>
</dbReference>